<evidence type="ECO:0000256" key="7">
    <source>
        <dbReference type="ARBA" id="ARBA00022801"/>
    </source>
</evidence>
<evidence type="ECO:0000256" key="10">
    <source>
        <dbReference type="ARBA" id="ARBA00023049"/>
    </source>
</evidence>
<dbReference type="GO" id="GO:0046872">
    <property type="term" value="F:metal ion binding"/>
    <property type="evidence" value="ECO:0007669"/>
    <property type="project" value="UniProtKB-KW"/>
</dbReference>
<evidence type="ECO:0000256" key="9">
    <source>
        <dbReference type="ARBA" id="ARBA00022989"/>
    </source>
</evidence>
<name>C9YV88_STRSW</name>
<dbReference type="STRING" id="680198.SCAB_52481"/>
<dbReference type="GO" id="GO:0006508">
    <property type="term" value="P:proteolysis"/>
    <property type="evidence" value="ECO:0007669"/>
    <property type="project" value="UniProtKB-KW"/>
</dbReference>
<comment type="cofactor">
    <cofactor evidence="1">
        <name>Zn(2+)</name>
        <dbReference type="ChEBI" id="CHEBI:29105"/>
    </cofactor>
</comment>
<comment type="subcellular location">
    <subcellularLocation>
        <location evidence="2">Cell membrane</location>
        <topology evidence="2">Multi-pass membrane protein</topology>
    </subcellularLocation>
</comment>
<dbReference type="PANTHER" id="PTHR43221">
    <property type="entry name" value="PROTEASE HTPX"/>
    <property type="match status" value="1"/>
</dbReference>
<dbReference type="InterPro" id="IPR001915">
    <property type="entry name" value="Peptidase_M48"/>
</dbReference>
<evidence type="ECO:0000256" key="6">
    <source>
        <dbReference type="ARBA" id="ARBA00022723"/>
    </source>
</evidence>
<evidence type="ECO:0000256" key="8">
    <source>
        <dbReference type="ARBA" id="ARBA00022833"/>
    </source>
</evidence>
<dbReference type="InterPro" id="IPR050083">
    <property type="entry name" value="HtpX_protease"/>
</dbReference>
<keyword evidence="10" id="KW-0482">Metalloprotease</keyword>
<keyword evidence="3" id="KW-1003">Cell membrane</keyword>
<feature type="transmembrane region" description="Helical" evidence="13">
    <location>
        <begin position="132"/>
        <end position="151"/>
    </location>
</feature>
<keyword evidence="7" id="KW-0378">Hydrolase</keyword>
<gene>
    <name evidence="15" type="ordered locus">SCAB_52481</name>
</gene>
<feature type="domain" description="Peptidase M48" evidence="14">
    <location>
        <begin position="170"/>
        <end position="404"/>
    </location>
</feature>
<evidence type="ECO:0000256" key="2">
    <source>
        <dbReference type="ARBA" id="ARBA00004651"/>
    </source>
</evidence>
<dbReference type="KEGG" id="scb:SCAB_52481"/>
<evidence type="ECO:0000259" key="14">
    <source>
        <dbReference type="Pfam" id="PF01435"/>
    </source>
</evidence>
<dbReference type="HOGENOM" id="CLU_053828_0_0_11"/>
<organism evidence="15 16">
    <name type="scientific">Streptomyces scabiei (strain 87.22)</name>
    <dbReference type="NCBI Taxonomy" id="680198"/>
    <lineage>
        <taxon>Bacteria</taxon>
        <taxon>Bacillati</taxon>
        <taxon>Actinomycetota</taxon>
        <taxon>Actinomycetes</taxon>
        <taxon>Kitasatosporales</taxon>
        <taxon>Streptomycetaceae</taxon>
        <taxon>Streptomyces</taxon>
    </lineage>
</organism>
<evidence type="ECO:0000256" key="5">
    <source>
        <dbReference type="ARBA" id="ARBA00022692"/>
    </source>
</evidence>
<evidence type="ECO:0000313" key="15">
    <source>
        <dbReference type="EMBL" id="CBG72284.1"/>
    </source>
</evidence>
<dbReference type="CDD" id="cd07328">
    <property type="entry name" value="M48_Ste24p_like"/>
    <property type="match status" value="1"/>
</dbReference>
<feature type="region of interest" description="Disordered" evidence="12">
    <location>
        <begin position="1"/>
        <end position="22"/>
    </location>
</feature>
<keyword evidence="5 13" id="KW-0812">Transmembrane</keyword>
<evidence type="ECO:0000256" key="3">
    <source>
        <dbReference type="ARBA" id="ARBA00022475"/>
    </source>
</evidence>
<keyword evidence="4" id="KW-0645">Protease</keyword>
<keyword evidence="8" id="KW-0862">Zinc</keyword>
<evidence type="ECO:0000256" key="4">
    <source>
        <dbReference type="ARBA" id="ARBA00022670"/>
    </source>
</evidence>
<dbReference type="eggNOG" id="COG0501">
    <property type="taxonomic scope" value="Bacteria"/>
</dbReference>
<evidence type="ECO:0000256" key="1">
    <source>
        <dbReference type="ARBA" id="ARBA00001947"/>
    </source>
</evidence>
<evidence type="ECO:0000313" key="16">
    <source>
        <dbReference type="Proteomes" id="UP000001444"/>
    </source>
</evidence>
<evidence type="ECO:0000256" key="13">
    <source>
        <dbReference type="SAM" id="Phobius"/>
    </source>
</evidence>
<feature type="transmembrane region" description="Helical" evidence="13">
    <location>
        <begin position="103"/>
        <end position="126"/>
    </location>
</feature>
<reference evidence="15 16" key="1">
    <citation type="journal article" date="2010" name="Mol. Plant Microbe Interact.">
        <title>Streptomyces scabies 87-22 contains a coronafacic acid-like biosynthetic cluster that contributes to plant-microbe interactions.</title>
        <authorList>
            <person name="Bignell D.R."/>
            <person name="Seipke R.F."/>
            <person name="Huguet-Tapia J.C."/>
            <person name="Chambers A.H."/>
            <person name="Parry R.J."/>
            <person name="Loria R."/>
        </authorList>
    </citation>
    <scope>NUCLEOTIDE SEQUENCE [LARGE SCALE GENOMIC DNA]</scope>
    <source>
        <strain evidence="15 16">87.22</strain>
    </source>
</reference>
<dbReference type="Gene3D" id="3.30.2010.10">
    <property type="entry name" value="Metalloproteases ('zincins'), catalytic domain"/>
    <property type="match status" value="1"/>
</dbReference>
<dbReference type="Proteomes" id="UP000001444">
    <property type="component" value="Chromosome"/>
</dbReference>
<sequence>MIGSAGISRQRLREEPRKRRTGMPAITGEITRPCPQCGVEMRVDDRFTVWCAACDWNVDPEGQGPDASRLERAARALARRHGEQLLAEMGSGRDPRPRRDASALIGTALALTVHGVTLALAVGGVWCVVAGWGGVGVVAGLVLLVLAWGLAPRVQRLPDDRPVLFRSDAPELFALLDEVARSVGTRGVHAIAVDASINAAVTTYGVRGRRLLVLGMPLWEVLTPGERIALLGHELAHYANGDTRNGLVVGTAVRSLALWHHTLQPLPQPSGIEMAVNALYVVPRLLVRAVLVLLVRLTSRAGIRAEYLADRLAARTASTQEAVNLMDRLLITRALGVLLRAEASRAALGGTRSAREAAARAGDVWERLRAYAASVPEHEYERQRRVGTLRGHQVDATHPPTHLRRACLLTGTPEAAAVVPQAHRTERIAAELAEARTETARRLLRDGLDD</sequence>
<dbReference type="PANTHER" id="PTHR43221:SF1">
    <property type="entry name" value="PROTEASE HTPX"/>
    <property type="match status" value="1"/>
</dbReference>
<keyword evidence="16" id="KW-1185">Reference proteome</keyword>
<accession>C9YV88</accession>
<keyword evidence="11 13" id="KW-0472">Membrane</keyword>
<proteinExistence type="predicted"/>
<evidence type="ECO:0000256" key="11">
    <source>
        <dbReference type="ARBA" id="ARBA00023136"/>
    </source>
</evidence>
<dbReference type="EMBL" id="FN554889">
    <property type="protein sequence ID" value="CBG72284.1"/>
    <property type="molecule type" value="Genomic_DNA"/>
</dbReference>
<dbReference type="GO" id="GO:0005886">
    <property type="term" value="C:plasma membrane"/>
    <property type="evidence" value="ECO:0007669"/>
    <property type="project" value="UniProtKB-SubCell"/>
</dbReference>
<dbReference type="GO" id="GO:0004222">
    <property type="term" value="F:metalloendopeptidase activity"/>
    <property type="evidence" value="ECO:0007669"/>
    <property type="project" value="InterPro"/>
</dbReference>
<dbReference type="AlphaFoldDB" id="C9YV88"/>
<protein>
    <submittedName>
        <fullName evidence="15">Putative membrane protein</fullName>
    </submittedName>
</protein>
<dbReference type="Pfam" id="PF01435">
    <property type="entry name" value="Peptidase_M48"/>
    <property type="match status" value="1"/>
</dbReference>
<keyword evidence="9 13" id="KW-1133">Transmembrane helix</keyword>
<keyword evidence="6" id="KW-0479">Metal-binding</keyword>
<evidence type="ECO:0000256" key="12">
    <source>
        <dbReference type="SAM" id="MobiDB-lite"/>
    </source>
</evidence>